<reference evidence="2 3" key="1">
    <citation type="submission" date="2018-09" db="EMBL/GenBank/DDBJ databases">
        <authorList>
            <person name="Zhu H."/>
        </authorList>
    </citation>
    <scope>NUCLEOTIDE SEQUENCE [LARGE SCALE GENOMIC DNA]</scope>
    <source>
        <strain evidence="2 3">K1S02-6</strain>
    </source>
</reference>
<name>A0A418XIX7_9PSED</name>
<dbReference type="EMBL" id="QYUR01000002">
    <property type="protein sequence ID" value="RJG12407.1"/>
    <property type="molecule type" value="Genomic_DNA"/>
</dbReference>
<dbReference type="AlphaFoldDB" id="A0A418XIX7"/>
<dbReference type="InterPro" id="IPR056100">
    <property type="entry name" value="DUF7683"/>
</dbReference>
<gene>
    <name evidence="2" type="ORF">D3879_03695</name>
</gene>
<sequence>MTYEVYGIPANSDLAVFETDLPSTVNTETLASIMGWESEEDAFLDYRLTPEQISDIEHLATIELPKELALYLSCHA</sequence>
<protein>
    <recommendedName>
        <fullName evidence="1">DUF7683 domain-containing protein</fullName>
    </recommendedName>
</protein>
<organism evidence="2 3">
    <name type="scientific">Pseudomonas cavernicola</name>
    <dbReference type="NCBI Taxonomy" id="2320866"/>
    <lineage>
        <taxon>Bacteria</taxon>
        <taxon>Pseudomonadati</taxon>
        <taxon>Pseudomonadota</taxon>
        <taxon>Gammaproteobacteria</taxon>
        <taxon>Pseudomonadales</taxon>
        <taxon>Pseudomonadaceae</taxon>
        <taxon>Pseudomonas</taxon>
    </lineage>
</organism>
<dbReference type="OrthoDB" id="7001878at2"/>
<dbReference type="Pfam" id="PF24731">
    <property type="entry name" value="DUF7683"/>
    <property type="match status" value="1"/>
</dbReference>
<dbReference type="RefSeq" id="WP_119952736.1">
    <property type="nucleotide sequence ID" value="NZ_QYUR01000002.1"/>
</dbReference>
<evidence type="ECO:0000313" key="2">
    <source>
        <dbReference type="EMBL" id="RJG12407.1"/>
    </source>
</evidence>
<keyword evidence="3" id="KW-1185">Reference proteome</keyword>
<evidence type="ECO:0000313" key="3">
    <source>
        <dbReference type="Proteomes" id="UP000284021"/>
    </source>
</evidence>
<comment type="caution">
    <text evidence="2">The sequence shown here is derived from an EMBL/GenBank/DDBJ whole genome shotgun (WGS) entry which is preliminary data.</text>
</comment>
<accession>A0A418XIX7</accession>
<evidence type="ECO:0000259" key="1">
    <source>
        <dbReference type="Pfam" id="PF24731"/>
    </source>
</evidence>
<proteinExistence type="predicted"/>
<feature type="domain" description="DUF7683" evidence="1">
    <location>
        <begin position="12"/>
        <end position="64"/>
    </location>
</feature>
<dbReference type="Proteomes" id="UP000284021">
    <property type="component" value="Unassembled WGS sequence"/>
</dbReference>